<dbReference type="Proteomes" id="UP000763088">
    <property type="component" value="Unassembled WGS sequence"/>
</dbReference>
<dbReference type="InterPro" id="IPR005321">
    <property type="entry name" value="Peptidase_S58_DmpA"/>
</dbReference>
<gene>
    <name evidence="2" type="ORF">E7102_09855</name>
</gene>
<dbReference type="InterPro" id="IPR016117">
    <property type="entry name" value="ArgJ-like_dom_sf"/>
</dbReference>
<sequence>MESIVESLPFSQLQGVSVGNAQDNDAKTGVTVFFFPQASMASAVVLGGGPASREVPLLDPQRNTRPLNALVFSGGSAYGLAASDGVANCLEEHGHGYDTGFGLVPIVCQSCIFDLSYGKGNVRPDREMGYKACQSAIAGNSPLSGNVGAGMGATVGKSGGMASAQKSGIGYAAARIGKLEVGVAVVVNALGDVFQDGVKIAGMTTADRKGFVSAEQALLKNQYSDLIVGNTTIAAVFTNARLSVADLQKVANMASTGMARCIRPVFTMADGDTVYAISLNGGDVQSDVNAIGVLASLVMEKAIADAILSSKISDEEYLRGVKR</sequence>
<dbReference type="EMBL" id="SUYD01000011">
    <property type="protein sequence ID" value="MBE6266759.1"/>
    <property type="molecule type" value="Genomic_DNA"/>
</dbReference>
<dbReference type="PANTHER" id="PTHR36512">
    <property type="entry name" value="D-AMINOPEPTIDASE"/>
    <property type="match status" value="1"/>
</dbReference>
<reference evidence="2" key="1">
    <citation type="submission" date="2019-04" db="EMBL/GenBank/DDBJ databases">
        <title>Evolution of Biomass-Degrading Anaerobic Consortia Revealed by Metagenomics.</title>
        <authorList>
            <person name="Peng X."/>
        </authorList>
    </citation>
    <scope>NUCLEOTIDE SEQUENCE</scope>
    <source>
        <strain evidence="2">SIG141</strain>
    </source>
</reference>
<dbReference type="Gene3D" id="3.60.70.12">
    <property type="entry name" value="L-amino peptidase D-ALA esterase/amidase"/>
    <property type="match status" value="1"/>
</dbReference>
<accession>A0A928BT59</accession>
<comment type="similarity">
    <text evidence="1">Belongs to the peptidase S58 family.</text>
</comment>
<organism evidence="2 3">
    <name type="scientific">Xylanibacter ruminicola</name>
    <name type="common">Prevotella ruminicola</name>
    <dbReference type="NCBI Taxonomy" id="839"/>
    <lineage>
        <taxon>Bacteria</taxon>
        <taxon>Pseudomonadati</taxon>
        <taxon>Bacteroidota</taxon>
        <taxon>Bacteroidia</taxon>
        <taxon>Bacteroidales</taxon>
        <taxon>Prevotellaceae</taxon>
        <taxon>Xylanibacter</taxon>
    </lineage>
</organism>
<evidence type="ECO:0000256" key="1">
    <source>
        <dbReference type="ARBA" id="ARBA00007068"/>
    </source>
</evidence>
<evidence type="ECO:0000313" key="2">
    <source>
        <dbReference type="EMBL" id="MBE6266759.1"/>
    </source>
</evidence>
<dbReference type="CDD" id="cd02252">
    <property type="entry name" value="nylC_like"/>
    <property type="match status" value="1"/>
</dbReference>
<proteinExistence type="inferred from homology"/>
<name>A0A928BT59_XYLRU</name>
<dbReference type="GO" id="GO:0004177">
    <property type="term" value="F:aminopeptidase activity"/>
    <property type="evidence" value="ECO:0007669"/>
    <property type="project" value="TreeGrafter"/>
</dbReference>
<dbReference type="Pfam" id="PF03576">
    <property type="entry name" value="Peptidase_S58"/>
    <property type="match status" value="1"/>
</dbReference>
<evidence type="ECO:0000313" key="3">
    <source>
        <dbReference type="Proteomes" id="UP000763088"/>
    </source>
</evidence>
<dbReference type="PANTHER" id="PTHR36512:SF3">
    <property type="entry name" value="BLR5678 PROTEIN"/>
    <property type="match status" value="1"/>
</dbReference>
<comment type="caution">
    <text evidence="2">The sequence shown here is derived from an EMBL/GenBank/DDBJ whole genome shotgun (WGS) entry which is preliminary data.</text>
</comment>
<protein>
    <submittedName>
        <fullName evidence="2">P1 family peptidase</fullName>
    </submittedName>
</protein>
<dbReference type="SUPFAM" id="SSF56266">
    <property type="entry name" value="DmpA/ArgJ-like"/>
    <property type="match status" value="1"/>
</dbReference>
<dbReference type="AlphaFoldDB" id="A0A928BT59"/>